<comment type="caution">
    <text evidence="1">The sequence shown here is derived from an EMBL/GenBank/DDBJ whole genome shotgun (WGS) entry which is preliminary data.</text>
</comment>
<name>A0A7J8ERZ8_MOLMO</name>
<evidence type="ECO:0000313" key="2">
    <source>
        <dbReference type="Proteomes" id="UP000550707"/>
    </source>
</evidence>
<gene>
    <name evidence="1" type="ORF">HJG59_008766</name>
</gene>
<protein>
    <submittedName>
        <fullName evidence="1">Uncharacterized protein</fullName>
    </submittedName>
</protein>
<dbReference type="EMBL" id="JACASF010000013">
    <property type="protein sequence ID" value="KAF6438091.1"/>
    <property type="molecule type" value="Genomic_DNA"/>
</dbReference>
<evidence type="ECO:0000313" key="1">
    <source>
        <dbReference type="EMBL" id="KAF6438091.1"/>
    </source>
</evidence>
<sequence length="120" mass="12845">MSLSEVTLCPDLTPSPFLFEDQLDPDPGLQDFHKGGYKHSICPGVCGGRGAVRHPATEKSGNLTLKGARVETEGSLRARMTSCPASTSSSLSILLSAPSWHCSSRRKEEGRLGPLLPRVL</sequence>
<dbReference type="Proteomes" id="UP000550707">
    <property type="component" value="Unassembled WGS sequence"/>
</dbReference>
<organism evidence="1 2">
    <name type="scientific">Molossus molossus</name>
    <name type="common">Pallas' mastiff bat</name>
    <name type="synonym">Vespertilio molossus</name>
    <dbReference type="NCBI Taxonomy" id="27622"/>
    <lineage>
        <taxon>Eukaryota</taxon>
        <taxon>Metazoa</taxon>
        <taxon>Chordata</taxon>
        <taxon>Craniata</taxon>
        <taxon>Vertebrata</taxon>
        <taxon>Euteleostomi</taxon>
        <taxon>Mammalia</taxon>
        <taxon>Eutheria</taxon>
        <taxon>Laurasiatheria</taxon>
        <taxon>Chiroptera</taxon>
        <taxon>Yangochiroptera</taxon>
        <taxon>Molossidae</taxon>
        <taxon>Molossus</taxon>
    </lineage>
</organism>
<reference evidence="1 2" key="1">
    <citation type="journal article" date="2020" name="Nature">
        <title>Six reference-quality genomes reveal evolution of bat adaptations.</title>
        <authorList>
            <person name="Jebb D."/>
            <person name="Huang Z."/>
            <person name="Pippel M."/>
            <person name="Hughes G.M."/>
            <person name="Lavrichenko K."/>
            <person name="Devanna P."/>
            <person name="Winkler S."/>
            <person name="Jermiin L.S."/>
            <person name="Skirmuntt E.C."/>
            <person name="Katzourakis A."/>
            <person name="Burkitt-Gray L."/>
            <person name="Ray D.A."/>
            <person name="Sullivan K.A.M."/>
            <person name="Roscito J.G."/>
            <person name="Kirilenko B.M."/>
            <person name="Davalos L.M."/>
            <person name="Corthals A.P."/>
            <person name="Power M.L."/>
            <person name="Jones G."/>
            <person name="Ransome R.D."/>
            <person name="Dechmann D.K.N."/>
            <person name="Locatelli A.G."/>
            <person name="Puechmaille S.J."/>
            <person name="Fedrigo O."/>
            <person name="Jarvis E.D."/>
            <person name="Hiller M."/>
            <person name="Vernes S.C."/>
            <person name="Myers E.W."/>
            <person name="Teeling E.C."/>
        </authorList>
    </citation>
    <scope>NUCLEOTIDE SEQUENCE [LARGE SCALE GENOMIC DNA]</scope>
    <source>
        <strain evidence="1">MMolMol1</strain>
        <tissue evidence="1">Muscle</tissue>
    </source>
</reference>
<keyword evidence="2" id="KW-1185">Reference proteome</keyword>
<accession>A0A7J8ERZ8</accession>
<dbReference type="AlphaFoldDB" id="A0A7J8ERZ8"/>
<proteinExistence type="predicted"/>
<dbReference type="InParanoid" id="A0A7J8ERZ8"/>